<evidence type="ECO:0000259" key="2">
    <source>
        <dbReference type="Pfam" id="PF01471"/>
    </source>
</evidence>
<dbReference type="InterPro" id="IPR023346">
    <property type="entry name" value="Lysozyme-like_dom_sf"/>
</dbReference>
<dbReference type="Pfam" id="PF01471">
    <property type="entry name" value="PG_binding_1"/>
    <property type="match status" value="1"/>
</dbReference>
<evidence type="ECO:0000313" key="5">
    <source>
        <dbReference type="Proteomes" id="UP001432180"/>
    </source>
</evidence>
<evidence type="ECO:0000259" key="3">
    <source>
        <dbReference type="Pfam" id="PF13406"/>
    </source>
</evidence>
<dbReference type="InterPro" id="IPR043426">
    <property type="entry name" value="MltB-like"/>
</dbReference>
<dbReference type="Gene3D" id="1.10.101.10">
    <property type="entry name" value="PGBD-like superfamily/PGBD"/>
    <property type="match status" value="1"/>
</dbReference>
<dbReference type="EC" id="4.2.2.-" evidence="4"/>
<dbReference type="Proteomes" id="UP001432180">
    <property type="component" value="Chromosome"/>
</dbReference>
<keyword evidence="1" id="KW-0732">Signal</keyword>
<dbReference type="InterPro" id="IPR031304">
    <property type="entry name" value="SLT_2"/>
</dbReference>
<organism evidence="4 5">
    <name type="scientific">Thiorhodovibrio winogradskyi</name>
    <dbReference type="NCBI Taxonomy" id="77007"/>
    <lineage>
        <taxon>Bacteria</taxon>
        <taxon>Pseudomonadati</taxon>
        <taxon>Pseudomonadota</taxon>
        <taxon>Gammaproteobacteria</taxon>
        <taxon>Chromatiales</taxon>
        <taxon>Chromatiaceae</taxon>
        <taxon>Thiorhodovibrio</taxon>
    </lineage>
</organism>
<protein>
    <submittedName>
        <fullName evidence="4">Membrane-bound lytic murein transglycosylase B</fullName>
        <ecNumber evidence="4">4.2.2.-</ecNumber>
    </submittedName>
</protein>
<dbReference type="SUPFAM" id="SSF53955">
    <property type="entry name" value="Lysozyme-like"/>
    <property type="match status" value="1"/>
</dbReference>
<dbReference type="InterPro" id="IPR011970">
    <property type="entry name" value="MltB_2"/>
</dbReference>
<dbReference type="InterPro" id="IPR036366">
    <property type="entry name" value="PGBDSf"/>
</dbReference>
<proteinExistence type="predicted"/>
<dbReference type="PANTHER" id="PTHR30163:SF8">
    <property type="entry name" value="LYTIC MUREIN TRANSGLYCOSYLASE"/>
    <property type="match status" value="1"/>
</dbReference>
<feature type="domain" description="Peptidoglycan binding-like" evidence="2">
    <location>
        <begin position="377"/>
        <end position="432"/>
    </location>
</feature>
<dbReference type="Gene3D" id="1.10.8.350">
    <property type="entry name" value="Bacterial muramidase"/>
    <property type="match status" value="1"/>
</dbReference>
<gene>
    <name evidence="4" type="primary">mltB_1</name>
    <name evidence="4" type="ORF">Thiowin_01779</name>
</gene>
<dbReference type="SUPFAM" id="SSF47090">
    <property type="entry name" value="PGBD-like"/>
    <property type="match status" value="1"/>
</dbReference>
<keyword evidence="5" id="KW-1185">Reference proteome</keyword>
<dbReference type="Pfam" id="PF13406">
    <property type="entry name" value="SLT_2"/>
    <property type="match status" value="1"/>
</dbReference>
<dbReference type="NCBIfam" id="TIGR02283">
    <property type="entry name" value="MltB_2"/>
    <property type="match status" value="1"/>
</dbReference>
<dbReference type="InterPro" id="IPR036365">
    <property type="entry name" value="PGBD-like_sf"/>
</dbReference>
<keyword evidence="4" id="KW-0456">Lyase</keyword>
<dbReference type="InterPro" id="IPR002477">
    <property type="entry name" value="Peptidoglycan-bd-like"/>
</dbReference>
<evidence type="ECO:0000313" key="4">
    <source>
        <dbReference type="EMBL" id="WPL16805.1"/>
    </source>
</evidence>
<reference evidence="4 5" key="1">
    <citation type="journal article" date="2023" name="Microorganisms">
        <title>Thiorhodovibrio frisius and Trv. litoralis spp. nov., Two Novel Members from a Clade of Fastidious Purple Sulfur Bacteria That Exhibit Unique Red-Shifted Light-Harvesting Capabilities.</title>
        <authorList>
            <person name="Methner A."/>
            <person name="Kuzyk S.B."/>
            <person name="Petersen J."/>
            <person name="Bauer S."/>
            <person name="Brinkmann H."/>
            <person name="Sichau K."/>
            <person name="Wanner G."/>
            <person name="Wolf J."/>
            <person name="Neumann-Schaal M."/>
            <person name="Henke P."/>
            <person name="Tank M."/>
            <person name="Sproer C."/>
            <person name="Bunk B."/>
            <person name="Overmann J."/>
        </authorList>
    </citation>
    <scope>NUCLEOTIDE SEQUENCE [LARGE SCALE GENOMIC DNA]</scope>
    <source>
        <strain evidence="4 5">DSM 6702</strain>
    </source>
</reference>
<dbReference type="EMBL" id="CP121472">
    <property type="protein sequence ID" value="WPL16805.1"/>
    <property type="molecule type" value="Genomic_DNA"/>
</dbReference>
<name>A0ABZ0S749_9GAMM</name>
<dbReference type="GO" id="GO:0016829">
    <property type="term" value="F:lyase activity"/>
    <property type="evidence" value="ECO:0007669"/>
    <property type="project" value="UniProtKB-KW"/>
</dbReference>
<feature type="signal peptide" evidence="1">
    <location>
        <begin position="1"/>
        <end position="35"/>
    </location>
</feature>
<dbReference type="PANTHER" id="PTHR30163">
    <property type="entry name" value="MEMBRANE-BOUND LYTIC MUREIN TRANSGLYCOSYLASE B"/>
    <property type="match status" value="1"/>
</dbReference>
<dbReference type="Gene3D" id="1.10.530.10">
    <property type="match status" value="1"/>
</dbReference>
<evidence type="ECO:0000256" key="1">
    <source>
        <dbReference type="SAM" id="SignalP"/>
    </source>
</evidence>
<accession>A0ABZ0S749</accession>
<feature type="domain" description="Transglycosylase SLT" evidence="3">
    <location>
        <begin position="63"/>
        <end position="357"/>
    </location>
</feature>
<sequence>MSVKHPRKKPLGSSQRLLPFAVTLALLFSLSPTQAREPKQEPEPKSESEWVQAPVLVSCGGPFADWLAAVAAEARAQGRSEQALALLASLSPDPRVLAHDRSQAVFTQDWLTFAGRMVNAYRLRLGHEHLRDWASTFTQAKEEYGVPGPVITAFWGLETDYGQVLGDFDTLRALATLAHDCRRSALFREQLLAALELLDHGDLAAADLKGAWAGEIGQIQLLPSDYLRLGTDGDGDGRVDLRASKADVILTAARLLQDLGWRAGELWLEEVRIPEQLPWAEVGLYNRLPRERWAELGVRAADGSPLLADGIARAELPAALLLPMGRHGPAFLAYPNMDVFLQWNQSLTYATTAAYFATRLAGAEKVNPRTPDPGLSSEQMKQLQRKLKDLGHDVGKIDGILGAKTRAAVRAEQLRRDFPADAWPTPELLQRL</sequence>
<dbReference type="RefSeq" id="WP_328987338.1">
    <property type="nucleotide sequence ID" value="NZ_CP121472.1"/>
</dbReference>
<feature type="chain" id="PRO_5045741582" evidence="1">
    <location>
        <begin position="36"/>
        <end position="432"/>
    </location>
</feature>